<dbReference type="Proteomes" id="UP000070598">
    <property type="component" value="Unassembled WGS sequence"/>
</dbReference>
<dbReference type="EMBL" id="JYIJ01000017">
    <property type="protein sequence ID" value="KWX03846.1"/>
    <property type="molecule type" value="Genomic_DNA"/>
</dbReference>
<evidence type="ECO:0000313" key="4">
    <source>
        <dbReference type="Proteomes" id="UP000070659"/>
    </source>
</evidence>
<dbReference type="EMBL" id="JYIK01000712">
    <property type="protein sequence ID" value="KWX09821.1"/>
    <property type="molecule type" value="Genomic_DNA"/>
</dbReference>
<dbReference type="Proteomes" id="UP000070659">
    <property type="component" value="Unassembled WGS sequence"/>
</dbReference>
<proteinExistence type="predicted"/>
<evidence type="ECO:0000313" key="1">
    <source>
        <dbReference type="EMBL" id="KWX03846.1"/>
    </source>
</evidence>
<evidence type="ECO:0000313" key="3">
    <source>
        <dbReference type="Proteomes" id="UP000070598"/>
    </source>
</evidence>
<reference evidence="3" key="2">
    <citation type="submission" date="2015-02" db="EMBL/GenBank/DDBJ databases">
        <title>Physiological reanalysis, assessment of diazotrophy, and genome sequences of multiple isolates of Streptomyces thermoautotrophicus.</title>
        <authorList>
            <person name="MacKellar D.C."/>
            <person name="Lieber L."/>
            <person name="Norman J."/>
            <person name="Bolger A."/>
            <person name="Tobin C."/>
            <person name="Murray J.W."/>
            <person name="Friesen M."/>
            <person name="Prell J."/>
        </authorList>
    </citation>
    <scope>NUCLEOTIDE SEQUENCE [LARGE SCALE GENOMIC DNA]</scope>
    <source>
        <strain evidence="3">UBT1</strain>
    </source>
</reference>
<dbReference type="AlphaFoldDB" id="A0A132N1H9"/>
<gene>
    <name evidence="1" type="ORF">TH66_10945</name>
    <name evidence="2" type="ORF">TR74_07310</name>
</gene>
<accession>A0A132N1H9</accession>
<evidence type="ECO:0000313" key="2">
    <source>
        <dbReference type="EMBL" id="KWX09821.1"/>
    </source>
</evidence>
<sequence length="74" mass="8368">MKVVWDQFIPDLAAGRFRPGLRVKRVQGAPGVYEMTWAPDGRATWQYGPEQQPGTPHVIWRRVGTHAIFDPGPL</sequence>
<name>A0A132N1H9_9ACTN</name>
<organism evidence="1 4">
    <name type="scientific">Carbonactinospora thermoautotrophica</name>
    <dbReference type="NCBI Taxonomy" id="1469144"/>
    <lineage>
        <taxon>Bacteria</taxon>
        <taxon>Bacillati</taxon>
        <taxon>Actinomycetota</taxon>
        <taxon>Actinomycetes</taxon>
        <taxon>Kitasatosporales</taxon>
        <taxon>Carbonactinosporaceae</taxon>
        <taxon>Carbonactinospora</taxon>
    </lineage>
</organism>
<comment type="caution">
    <text evidence="1">The sequence shown here is derived from an EMBL/GenBank/DDBJ whole genome shotgun (WGS) entry which is preliminary data.</text>
</comment>
<reference evidence="1 4" key="1">
    <citation type="submission" date="2015-02" db="EMBL/GenBank/DDBJ databases">
        <title>Physiological reanalysis, assessment of diazotrophy, and genome sequences of multiple isolates of Streptomyces thermoautotrophicus.</title>
        <authorList>
            <person name="MacKellar D.C."/>
            <person name="Lieber L."/>
            <person name="Norman J."/>
            <person name="Bolger A."/>
            <person name="Tobin C."/>
            <person name="Murray J.W."/>
            <person name="Prell J."/>
        </authorList>
    </citation>
    <scope>NUCLEOTIDE SEQUENCE [LARGE SCALE GENOMIC DNA]</scope>
    <source>
        <strain evidence="1 4">UBT1</strain>
    </source>
</reference>
<protein>
    <submittedName>
        <fullName evidence="1">Uncharacterized protein</fullName>
    </submittedName>
</protein>
<dbReference type="PATRIC" id="fig|1469144.8.peg.2701"/>